<evidence type="ECO:0000256" key="3">
    <source>
        <dbReference type="ARBA" id="ARBA00023180"/>
    </source>
</evidence>
<dbReference type="PANTHER" id="PTHR44337">
    <property type="entry name" value="CARCINOEMBRYONIC ANTIGEN-RELATED CELL ADHESION MOLECULE 8"/>
    <property type="match status" value="1"/>
</dbReference>
<evidence type="ECO:0000256" key="2">
    <source>
        <dbReference type="ARBA" id="ARBA00023157"/>
    </source>
</evidence>
<dbReference type="InterPro" id="IPR003599">
    <property type="entry name" value="Ig_sub"/>
</dbReference>
<dbReference type="InterPro" id="IPR036179">
    <property type="entry name" value="Ig-like_dom_sf"/>
</dbReference>
<dbReference type="EMBL" id="VWYG01006695">
    <property type="protein sequence ID" value="NXQ82159.1"/>
    <property type="molecule type" value="Genomic_DNA"/>
</dbReference>
<dbReference type="InterPro" id="IPR003598">
    <property type="entry name" value="Ig_sub2"/>
</dbReference>
<dbReference type="SMART" id="SM00409">
    <property type="entry name" value="IG"/>
    <property type="match status" value="1"/>
</dbReference>
<evidence type="ECO:0000259" key="6">
    <source>
        <dbReference type="PROSITE" id="PS50835"/>
    </source>
</evidence>
<dbReference type="PROSITE" id="PS50835">
    <property type="entry name" value="IG_LIKE"/>
    <property type="match status" value="1"/>
</dbReference>
<dbReference type="Pfam" id="PF13927">
    <property type="entry name" value="Ig_3"/>
    <property type="match status" value="1"/>
</dbReference>
<feature type="domain" description="Ig-like" evidence="6">
    <location>
        <begin position="113"/>
        <end position="197"/>
    </location>
</feature>
<dbReference type="AlphaFoldDB" id="A0A7L2G6Y0"/>
<reference evidence="7 8" key="1">
    <citation type="submission" date="2019-09" db="EMBL/GenBank/DDBJ databases">
        <title>Bird 10,000 Genomes (B10K) Project - Family phase.</title>
        <authorList>
            <person name="Zhang G."/>
        </authorList>
    </citation>
    <scope>NUCLEOTIDE SEQUENCE [LARGE SCALE GENOMIC DNA]</scope>
    <source>
        <strain evidence="7">B10K-DU-001-56</strain>
        <tissue evidence="7">Muscle</tissue>
    </source>
</reference>
<keyword evidence="4" id="KW-0393">Immunoglobulin domain</keyword>
<accession>A0A7L2G6Y0</accession>
<keyword evidence="2" id="KW-1015">Disulfide bond</keyword>
<keyword evidence="1" id="KW-0732">Signal</keyword>
<name>A0A7L2G6Y0_NYCGR</name>
<feature type="non-terminal residue" evidence="7">
    <location>
        <position position="229"/>
    </location>
</feature>
<sequence length="229" mass="25120">RRRRWRPAKPSRGSTPPARGKGSSSATPSIDPPTRLAPTRTARGSTKRISRCRWCCSRETTGCTGSGPRRRPRAGSSCALSVSVGMGNPPLQPGSLWRKVCRVWQLMVIPSLPEPLSEPEIVGNSSVKAGRNTKLVCNVLEGKADLYWWKKNGEVLLGSDRIQFVDNTTLCIVKASMNDSGYYACVVRNAVSQNETSFLLHVQSKWGFLPGVREGKRGKWPKNPTGDCP</sequence>
<dbReference type="Gene3D" id="2.60.40.10">
    <property type="entry name" value="Immunoglobulins"/>
    <property type="match status" value="1"/>
</dbReference>
<protein>
    <submittedName>
        <fullName evidence="7">ROBO3 protein</fullName>
    </submittedName>
</protein>
<evidence type="ECO:0000313" key="7">
    <source>
        <dbReference type="EMBL" id="NXQ82159.1"/>
    </source>
</evidence>
<dbReference type="PANTHER" id="PTHR44337:SF8">
    <property type="entry name" value="IMMUNOGLOBULIN SUBTYPE DOMAIN-CONTAINING PROTEIN"/>
    <property type="match status" value="1"/>
</dbReference>
<evidence type="ECO:0000256" key="5">
    <source>
        <dbReference type="SAM" id="MobiDB-lite"/>
    </source>
</evidence>
<evidence type="ECO:0000313" key="8">
    <source>
        <dbReference type="Proteomes" id="UP000567826"/>
    </source>
</evidence>
<dbReference type="InterPro" id="IPR007110">
    <property type="entry name" value="Ig-like_dom"/>
</dbReference>
<dbReference type="InterPro" id="IPR013783">
    <property type="entry name" value="Ig-like_fold"/>
</dbReference>
<evidence type="ECO:0000256" key="4">
    <source>
        <dbReference type="ARBA" id="ARBA00023319"/>
    </source>
</evidence>
<keyword evidence="8" id="KW-1185">Reference proteome</keyword>
<comment type="caution">
    <text evidence="7">The sequence shown here is derived from an EMBL/GenBank/DDBJ whole genome shotgun (WGS) entry which is preliminary data.</text>
</comment>
<proteinExistence type="predicted"/>
<organism evidence="7 8">
    <name type="scientific">Nyctibius grandis</name>
    <name type="common">Great potoo</name>
    <dbReference type="NCBI Taxonomy" id="48427"/>
    <lineage>
        <taxon>Eukaryota</taxon>
        <taxon>Metazoa</taxon>
        <taxon>Chordata</taxon>
        <taxon>Craniata</taxon>
        <taxon>Vertebrata</taxon>
        <taxon>Euteleostomi</taxon>
        <taxon>Archelosauria</taxon>
        <taxon>Archosauria</taxon>
        <taxon>Dinosauria</taxon>
        <taxon>Saurischia</taxon>
        <taxon>Theropoda</taxon>
        <taxon>Coelurosauria</taxon>
        <taxon>Aves</taxon>
        <taxon>Neognathae</taxon>
        <taxon>Neoaves</taxon>
        <taxon>Strisores</taxon>
        <taxon>Caprimulgiformes</taxon>
        <taxon>Nyctibiidae</taxon>
        <taxon>Nyctibius</taxon>
    </lineage>
</organism>
<dbReference type="SUPFAM" id="SSF48726">
    <property type="entry name" value="Immunoglobulin"/>
    <property type="match status" value="1"/>
</dbReference>
<feature type="non-terminal residue" evidence="7">
    <location>
        <position position="1"/>
    </location>
</feature>
<dbReference type="OrthoDB" id="6353782at2759"/>
<keyword evidence="3" id="KW-0325">Glycoprotein</keyword>
<dbReference type="InterPro" id="IPR052598">
    <property type="entry name" value="IgSF_CEA-related"/>
</dbReference>
<gene>
    <name evidence="7" type="primary">Robo3</name>
    <name evidence="7" type="ORF">NYCGRA_R15760</name>
</gene>
<evidence type="ECO:0000256" key="1">
    <source>
        <dbReference type="ARBA" id="ARBA00022729"/>
    </source>
</evidence>
<dbReference type="SMART" id="SM00408">
    <property type="entry name" value="IGc2"/>
    <property type="match status" value="1"/>
</dbReference>
<feature type="region of interest" description="Disordered" evidence="5">
    <location>
        <begin position="1"/>
        <end position="45"/>
    </location>
</feature>
<dbReference type="Proteomes" id="UP000567826">
    <property type="component" value="Unassembled WGS sequence"/>
</dbReference>